<dbReference type="Gene3D" id="3.30.420.10">
    <property type="entry name" value="Ribonuclease H-like superfamily/Ribonuclease H"/>
    <property type="match status" value="1"/>
</dbReference>
<proteinExistence type="inferred from homology"/>
<dbReference type="EC" id="3.1.26.4" evidence="1"/>
<dbReference type="Proteomes" id="UP000700212">
    <property type="component" value="Unassembled WGS sequence"/>
</dbReference>
<name>A0A921NE57_9BACL</name>
<dbReference type="GO" id="GO:0003676">
    <property type="term" value="F:nucleic acid binding"/>
    <property type="evidence" value="ECO:0007669"/>
    <property type="project" value="UniProtKB-UniRule"/>
</dbReference>
<keyword evidence="1" id="KW-0255">Endonuclease</keyword>
<dbReference type="AlphaFoldDB" id="A0A921NE57"/>
<dbReference type="Gene3D" id="3.40.970.10">
    <property type="entry name" value="Ribonuclease H1, N-terminal domain"/>
    <property type="match status" value="1"/>
</dbReference>
<dbReference type="InterPro" id="IPR044730">
    <property type="entry name" value="RNase_H-like_dom_plant"/>
</dbReference>
<dbReference type="SUPFAM" id="SSF53098">
    <property type="entry name" value="Ribonuclease H-like"/>
    <property type="match status" value="1"/>
</dbReference>
<dbReference type="InterPro" id="IPR017290">
    <property type="entry name" value="RNase_H_bac"/>
</dbReference>
<keyword evidence="1" id="KW-0378">Hydrolase</keyword>
<dbReference type="PIRSF" id="PIRSF037839">
    <property type="entry name" value="Ribonuclease_H"/>
    <property type="match status" value="1"/>
</dbReference>
<dbReference type="GO" id="GO:0004523">
    <property type="term" value="F:RNA-DNA hybrid ribonuclease activity"/>
    <property type="evidence" value="ECO:0007669"/>
    <property type="project" value="UniProtKB-UniRule"/>
</dbReference>
<feature type="domain" description="RNase H type-1" evidence="3">
    <location>
        <begin position="115"/>
        <end position="184"/>
    </location>
</feature>
<dbReference type="InterPro" id="IPR036397">
    <property type="entry name" value="RNaseH_sf"/>
</dbReference>
<evidence type="ECO:0000259" key="2">
    <source>
        <dbReference type="Pfam" id="PF01693"/>
    </source>
</evidence>
<organism evidence="4 5">
    <name type="scientific">Metalysinibacillus jejuensis</name>
    <dbReference type="NCBI Taxonomy" id="914327"/>
    <lineage>
        <taxon>Bacteria</taxon>
        <taxon>Bacillati</taxon>
        <taxon>Bacillota</taxon>
        <taxon>Bacilli</taxon>
        <taxon>Bacillales</taxon>
        <taxon>Caryophanaceae</taxon>
        <taxon>Metalysinibacillus</taxon>
    </lineage>
</organism>
<keyword evidence="1" id="KW-0963">Cytoplasm</keyword>
<comment type="similarity">
    <text evidence="1">Belongs to the RNase H family.</text>
</comment>
<sequence length="209" mass="23931">MTKNKYYVVITEETAAIYESLTQAREKSTGVKGSRLYGFKTREQAEACIAHNAPAVKEEVIQDVKPDAPFVQPKHWYVDGAYFPLNQTGYYGVVYGELKDYGQVPATYLTLESYGTELYACKRAIELALANDVTHLYIYSDNTSVVHFFQNQCVKARYQPAEQEVKDFFDVMRRYIQIEVEHIRVAPDTSIHKKAHLLCQNGRLFLPIA</sequence>
<evidence type="ECO:0000256" key="1">
    <source>
        <dbReference type="PIRNR" id="PIRNR037839"/>
    </source>
</evidence>
<protein>
    <recommendedName>
        <fullName evidence="1">Ribonuclease H</fullName>
        <ecNumber evidence="1">3.1.26.4</ecNumber>
    </recommendedName>
</protein>
<comment type="subcellular location">
    <subcellularLocation>
        <location evidence="1">Cytoplasm</location>
    </subcellularLocation>
</comment>
<keyword evidence="1" id="KW-0460">Magnesium</keyword>
<dbReference type="CDD" id="cd06222">
    <property type="entry name" value="RNase_H_like"/>
    <property type="match status" value="1"/>
</dbReference>
<dbReference type="GO" id="GO:0005737">
    <property type="term" value="C:cytoplasm"/>
    <property type="evidence" value="ECO:0007669"/>
    <property type="project" value="UniProtKB-SubCell"/>
</dbReference>
<dbReference type="InterPro" id="IPR011320">
    <property type="entry name" value="RNase_H1_N"/>
</dbReference>
<dbReference type="Pfam" id="PF13456">
    <property type="entry name" value="RVT_3"/>
    <property type="match status" value="1"/>
</dbReference>
<comment type="function">
    <text evidence="1">Endonuclease that specifically degrades the RNA of RNA-DNA hybrids.</text>
</comment>
<dbReference type="GO" id="GO:0046872">
    <property type="term" value="F:metal ion binding"/>
    <property type="evidence" value="ECO:0007669"/>
    <property type="project" value="UniProtKB-KW"/>
</dbReference>
<reference evidence="4" key="1">
    <citation type="journal article" date="2021" name="PeerJ">
        <title>Extensive microbial diversity within the chicken gut microbiome revealed by metagenomics and culture.</title>
        <authorList>
            <person name="Gilroy R."/>
            <person name="Ravi A."/>
            <person name="Getino M."/>
            <person name="Pursley I."/>
            <person name="Horton D.L."/>
            <person name="Alikhan N.F."/>
            <person name="Baker D."/>
            <person name="Gharbi K."/>
            <person name="Hall N."/>
            <person name="Watson M."/>
            <person name="Adriaenssens E.M."/>
            <person name="Foster-Nyarko E."/>
            <person name="Jarju S."/>
            <person name="Secka A."/>
            <person name="Antonio M."/>
            <person name="Oren A."/>
            <person name="Chaudhuri R.R."/>
            <person name="La Ragione R."/>
            <person name="Hildebrand F."/>
            <person name="Pallen M.J."/>
        </authorList>
    </citation>
    <scope>NUCLEOTIDE SEQUENCE</scope>
    <source>
        <strain evidence="4">CHK160-4876</strain>
    </source>
</reference>
<accession>A0A921NE57</accession>
<reference evidence="4" key="2">
    <citation type="submission" date="2021-09" db="EMBL/GenBank/DDBJ databases">
        <authorList>
            <person name="Gilroy R."/>
        </authorList>
    </citation>
    <scope>NUCLEOTIDE SEQUENCE</scope>
    <source>
        <strain evidence="4">CHK160-4876</strain>
    </source>
</reference>
<evidence type="ECO:0000313" key="5">
    <source>
        <dbReference type="Proteomes" id="UP000700212"/>
    </source>
</evidence>
<dbReference type="Pfam" id="PF01693">
    <property type="entry name" value="Cauli_VI"/>
    <property type="match status" value="1"/>
</dbReference>
<evidence type="ECO:0000259" key="3">
    <source>
        <dbReference type="Pfam" id="PF13456"/>
    </source>
</evidence>
<gene>
    <name evidence="4" type="ORF">K8V30_09765</name>
</gene>
<keyword evidence="1" id="KW-0540">Nuclease</keyword>
<dbReference type="EMBL" id="DYTV01000130">
    <property type="protein sequence ID" value="HJH11954.1"/>
    <property type="molecule type" value="Genomic_DNA"/>
</dbReference>
<dbReference type="InterPro" id="IPR002156">
    <property type="entry name" value="RNaseH_domain"/>
</dbReference>
<comment type="catalytic activity">
    <reaction evidence="1">
        <text>Endonucleolytic cleavage to 5'-phosphomonoester.</text>
        <dbReference type="EC" id="3.1.26.4"/>
    </reaction>
</comment>
<dbReference type="InterPro" id="IPR012337">
    <property type="entry name" value="RNaseH-like_sf"/>
</dbReference>
<comment type="caution">
    <text evidence="4">The sequence shown here is derived from an EMBL/GenBank/DDBJ whole genome shotgun (WGS) entry which is preliminary data.</text>
</comment>
<feature type="domain" description="Ribonuclease H1 N-terminal" evidence="2">
    <location>
        <begin position="5"/>
        <end position="47"/>
    </location>
</feature>
<keyword evidence="1" id="KW-0479">Metal-binding</keyword>
<dbReference type="InterPro" id="IPR037056">
    <property type="entry name" value="RNase_H1_N_sf"/>
</dbReference>
<evidence type="ECO:0000313" key="4">
    <source>
        <dbReference type="EMBL" id="HJH11954.1"/>
    </source>
</evidence>